<feature type="compositionally biased region" description="Basic and acidic residues" evidence="6">
    <location>
        <begin position="211"/>
        <end position="225"/>
    </location>
</feature>
<dbReference type="SUPFAM" id="SSF54928">
    <property type="entry name" value="RNA-binding domain, RBD"/>
    <property type="match status" value="1"/>
</dbReference>
<dbReference type="SMART" id="SM00443">
    <property type="entry name" value="G_patch"/>
    <property type="match status" value="1"/>
</dbReference>
<comment type="subcellular location">
    <subcellularLocation>
        <location evidence="1">Nucleus</location>
    </subcellularLocation>
</comment>
<comment type="caution">
    <text evidence="8">The sequence shown here is derived from an EMBL/GenBank/DDBJ whole genome shotgun (WGS) entry which is preliminary data.</text>
</comment>
<dbReference type="InterPro" id="IPR035979">
    <property type="entry name" value="RBD_domain_sf"/>
</dbReference>
<feature type="region of interest" description="Disordered" evidence="6">
    <location>
        <begin position="1"/>
        <end position="59"/>
    </location>
</feature>
<reference evidence="8" key="1">
    <citation type="submission" date="2021-10" db="EMBL/GenBank/DDBJ databases">
        <title>De novo Genome Assembly of Clathrus columnatus (Basidiomycota, Fungi) Using Illumina and Nanopore Sequence Data.</title>
        <authorList>
            <person name="Ogiso-Tanaka E."/>
            <person name="Itagaki H."/>
            <person name="Hosoya T."/>
            <person name="Hosaka K."/>
        </authorList>
    </citation>
    <scope>NUCLEOTIDE SEQUENCE</scope>
    <source>
        <strain evidence="8">MO-923</strain>
    </source>
</reference>
<dbReference type="InterPro" id="IPR003954">
    <property type="entry name" value="RRM_euk-type"/>
</dbReference>
<proteinExistence type="predicted"/>
<keyword evidence="9" id="KW-1185">Reference proteome</keyword>
<dbReference type="GO" id="GO:0045292">
    <property type="term" value="P:mRNA cis splicing, via spliceosome"/>
    <property type="evidence" value="ECO:0007669"/>
    <property type="project" value="InterPro"/>
</dbReference>
<keyword evidence="2" id="KW-0507">mRNA processing</keyword>
<evidence type="ECO:0000313" key="8">
    <source>
        <dbReference type="EMBL" id="GJJ12239.1"/>
    </source>
</evidence>
<sequence>MASRKAGGLYGGIQFSSGATAPSTIPVDDQHDPVELPNVIHQPTPRVSQADKPPVQDEGNKDIVVEGGSKASAGWSAALAFAPVRRPNNVKSKNTTRLPLGTAATTILSNISTTATVFAPPVSAHSAVSQEPELKPGWGKGIKPPPMIIEDDVNGFREKRNKRNEKKSKGKKASPPASLIYLSTVNVWDPSEQYDPHRPNDYYEYKTYRQKEREERIRREEEERHWRNRKRSRSYSDGDSEELYSDEERPHKTGNFGSSSNANMLINHLGRYDIIEDNKERQFQNITVQESLPSAPLAVPKDMTGEEAYLRRLAMSNMSRPDSLTTNIPSSESPKRTDDGEAAHQRPLGSTQNLGAQNNEKIVVQSTISSEIAVVTPPSVDFETKVKAQREAAAAIAARLIANASTLKPPSPPPEPTVNTERPDNHDPQTFAARVMAKWGHKDGQGLGTNASGIVEPLTVEKFEQGKAGGKKGKAGLRNNATVSARGKIINTNDDERAREDRQRFGEPSKVVVLTNMISMEDINDEGLSEEIGDECSKNGVVERVFIHTVDPPPSKPEEAVRIFVQFSGPVGAWKTVRELDGRFFDGKVVRARYFPEVDYSQRLFNKELS</sequence>
<dbReference type="GO" id="GO:0071011">
    <property type="term" value="C:precatalytic spliceosome"/>
    <property type="evidence" value="ECO:0007669"/>
    <property type="project" value="TreeGrafter"/>
</dbReference>
<protein>
    <recommendedName>
        <fullName evidence="7">G-patch domain-containing protein</fullName>
    </recommendedName>
</protein>
<keyword evidence="4" id="KW-0508">mRNA splicing</keyword>
<dbReference type="SMART" id="SM00361">
    <property type="entry name" value="RRM_1"/>
    <property type="match status" value="1"/>
</dbReference>
<dbReference type="PANTHER" id="PTHR13288">
    <property type="entry name" value="SPLICING FACTOR 45 SPF45"/>
    <property type="match status" value="1"/>
</dbReference>
<gene>
    <name evidence="8" type="ORF">Clacol_006480</name>
</gene>
<evidence type="ECO:0000256" key="6">
    <source>
        <dbReference type="SAM" id="MobiDB-lite"/>
    </source>
</evidence>
<feature type="compositionally biased region" description="Polar residues" evidence="6">
    <location>
        <begin position="14"/>
        <end position="23"/>
    </location>
</feature>
<evidence type="ECO:0000256" key="2">
    <source>
        <dbReference type="ARBA" id="ARBA00022664"/>
    </source>
</evidence>
<evidence type="ECO:0000256" key="5">
    <source>
        <dbReference type="ARBA" id="ARBA00023242"/>
    </source>
</evidence>
<feature type="region of interest" description="Disordered" evidence="6">
    <location>
        <begin position="211"/>
        <end position="262"/>
    </location>
</feature>
<feature type="region of interest" description="Disordered" evidence="6">
    <location>
        <begin position="404"/>
        <end position="427"/>
    </location>
</feature>
<feature type="region of interest" description="Disordered" evidence="6">
    <location>
        <begin position="128"/>
        <end position="176"/>
    </location>
</feature>
<feature type="region of interest" description="Disordered" evidence="6">
    <location>
        <begin position="316"/>
        <end position="358"/>
    </location>
</feature>
<dbReference type="AlphaFoldDB" id="A0AAV5AC71"/>
<evidence type="ECO:0000313" key="9">
    <source>
        <dbReference type="Proteomes" id="UP001050691"/>
    </source>
</evidence>
<feature type="compositionally biased region" description="Polar residues" evidence="6">
    <location>
        <begin position="348"/>
        <end position="358"/>
    </location>
</feature>
<feature type="compositionally biased region" description="Basic and acidic residues" evidence="6">
    <location>
        <begin position="333"/>
        <end position="344"/>
    </location>
</feature>
<keyword evidence="5" id="KW-0539">Nucleus</keyword>
<evidence type="ECO:0000256" key="3">
    <source>
        <dbReference type="ARBA" id="ARBA00022884"/>
    </source>
</evidence>
<evidence type="ECO:0000256" key="1">
    <source>
        <dbReference type="ARBA" id="ARBA00004123"/>
    </source>
</evidence>
<dbReference type="InterPro" id="IPR040052">
    <property type="entry name" value="RBM17"/>
</dbReference>
<feature type="compositionally biased region" description="Basic residues" evidence="6">
    <location>
        <begin position="159"/>
        <end position="172"/>
    </location>
</feature>
<accession>A0AAV5AC71</accession>
<dbReference type="GO" id="GO:0003723">
    <property type="term" value="F:RNA binding"/>
    <property type="evidence" value="ECO:0007669"/>
    <property type="project" value="UniProtKB-KW"/>
</dbReference>
<dbReference type="Proteomes" id="UP001050691">
    <property type="component" value="Unassembled WGS sequence"/>
</dbReference>
<evidence type="ECO:0000256" key="4">
    <source>
        <dbReference type="ARBA" id="ARBA00023187"/>
    </source>
</evidence>
<dbReference type="FunFam" id="3.30.70.330:FF:000382">
    <property type="entry name" value="G-patch domain-containing protein"/>
    <property type="match status" value="1"/>
</dbReference>
<dbReference type="EMBL" id="BPWL01000007">
    <property type="protein sequence ID" value="GJJ12239.1"/>
    <property type="molecule type" value="Genomic_DNA"/>
</dbReference>
<dbReference type="Gene3D" id="3.30.70.330">
    <property type="match status" value="1"/>
</dbReference>
<name>A0AAV5AC71_9AGAM</name>
<dbReference type="InterPro" id="IPR012677">
    <property type="entry name" value="Nucleotide-bd_a/b_plait_sf"/>
</dbReference>
<dbReference type="InterPro" id="IPR000467">
    <property type="entry name" value="G_patch_dom"/>
</dbReference>
<dbReference type="PANTHER" id="PTHR13288:SF8">
    <property type="entry name" value="SPLICING FACTOR 45"/>
    <property type="match status" value="1"/>
</dbReference>
<dbReference type="PROSITE" id="PS50174">
    <property type="entry name" value="G_PATCH"/>
    <property type="match status" value="1"/>
</dbReference>
<feature type="domain" description="G-patch" evidence="7">
    <location>
        <begin position="428"/>
        <end position="482"/>
    </location>
</feature>
<evidence type="ECO:0000259" key="7">
    <source>
        <dbReference type="PROSITE" id="PS50174"/>
    </source>
</evidence>
<feature type="compositionally biased region" description="Polar residues" evidence="6">
    <location>
        <begin position="316"/>
        <end position="332"/>
    </location>
</feature>
<dbReference type="Pfam" id="PF01585">
    <property type="entry name" value="G-patch"/>
    <property type="match status" value="1"/>
</dbReference>
<organism evidence="8 9">
    <name type="scientific">Clathrus columnatus</name>
    <dbReference type="NCBI Taxonomy" id="1419009"/>
    <lineage>
        <taxon>Eukaryota</taxon>
        <taxon>Fungi</taxon>
        <taxon>Dikarya</taxon>
        <taxon>Basidiomycota</taxon>
        <taxon>Agaricomycotina</taxon>
        <taxon>Agaricomycetes</taxon>
        <taxon>Phallomycetidae</taxon>
        <taxon>Phallales</taxon>
        <taxon>Clathraceae</taxon>
        <taxon>Clathrus</taxon>
    </lineage>
</organism>
<dbReference type="CDD" id="cd12374">
    <property type="entry name" value="RRM_UHM_SPF45_PUF60"/>
    <property type="match status" value="1"/>
</dbReference>
<keyword evidence="3" id="KW-0694">RNA-binding</keyword>